<accession>A0A023EJD3</accession>
<protein>
    <submittedName>
        <fullName evidence="4">Putative trypsin-like serine protease</fullName>
    </submittedName>
</protein>
<feature type="domain" description="Peptidase S1" evidence="3">
    <location>
        <begin position="90"/>
        <end position="200"/>
    </location>
</feature>
<dbReference type="InterPro" id="IPR009003">
    <property type="entry name" value="Peptidase_S1_PA"/>
</dbReference>
<dbReference type="Pfam" id="PF00089">
    <property type="entry name" value="Trypsin"/>
    <property type="match status" value="1"/>
</dbReference>
<dbReference type="InterPro" id="IPR001254">
    <property type="entry name" value="Trypsin_dom"/>
</dbReference>
<organism evidence="4">
    <name type="scientific">Aedes albopictus</name>
    <name type="common">Asian tiger mosquito</name>
    <name type="synonym">Stegomyia albopicta</name>
    <dbReference type="NCBI Taxonomy" id="7160"/>
    <lineage>
        <taxon>Eukaryota</taxon>
        <taxon>Metazoa</taxon>
        <taxon>Ecdysozoa</taxon>
        <taxon>Arthropoda</taxon>
        <taxon>Hexapoda</taxon>
        <taxon>Insecta</taxon>
        <taxon>Pterygota</taxon>
        <taxon>Neoptera</taxon>
        <taxon>Endopterygota</taxon>
        <taxon>Diptera</taxon>
        <taxon>Nematocera</taxon>
        <taxon>Culicoidea</taxon>
        <taxon>Culicidae</taxon>
        <taxon>Culicinae</taxon>
        <taxon>Aedini</taxon>
        <taxon>Aedes</taxon>
        <taxon>Stegomyia</taxon>
    </lineage>
</organism>
<dbReference type="GO" id="GO:0004252">
    <property type="term" value="F:serine-type endopeptidase activity"/>
    <property type="evidence" value="ECO:0007669"/>
    <property type="project" value="InterPro"/>
</dbReference>
<dbReference type="PANTHER" id="PTHR24260:SF147">
    <property type="entry name" value="EG:BACR7A4.3 PROTEIN-RELATED"/>
    <property type="match status" value="1"/>
</dbReference>
<dbReference type="PANTHER" id="PTHR24260">
    <property type="match status" value="1"/>
</dbReference>
<dbReference type="AlphaFoldDB" id="A0A023EJD3"/>
<evidence type="ECO:0000256" key="1">
    <source>
        <dbReference type="ARBA" id="ARBA00023157"/>
    </source>
</evidence>
<dbReference type="VEuPathDB" id="VectorBase:AALFPA_065926"/>
<dbReference type="VEuPathDB" id="VectorBase:AALF013258"/>
<evidence type="ECO:0000259" key="3">
    <source>
        <dbReference type="Pfam" id="PF00089"/>
    </source>
</evidence>
<keyword evidence="4" id="KW-0645">Protease</keyword>
<evidence type="ECO:0000256" key="2">
    <source>
        <dbReference type="ARBA" id="ARBA00024195"/>
    </source>
</evidence>
<dbReference type="SUPFAM" id="SSF50494">
    <property type="entry name" value="Trypsin-like serine proteases"/>
    <property type="match status" value="1"/>
</dbReference>
<dbReference type="EMBL" id="GAPW01004517">
    <property type="protein sequence ID" value="JAC09081.1"/>
    <property type="molecule type" value="mRNA"/>
</dbReference>
<dbReference type="VEuPathDB" id="VectorBase:AALC636_001079"/>
<dbReference type="InterPro" id="IPR051333">
    <property type="entry name" value="CLIP_Serine_Protease"/>
</dbReference>
<dbReference type="GO" id="GO:0006508">
    <property type="term" value="P:proteolysis"/>
    <property type="evidence" value="ECO:0007669"/>
    <property type="project" value="UniProtKB-KW"/>
</dbReference>
<keyword evidence="4" id="KW-0378">Hydrolase</keyword>
<comment type="similarity">
    <text evidence="2">Belongs to the peptidase S1 family. CLIP subfamily.</text>
</comment>
<name>A0A023EJD3_AEDAL</name>
<evidence type="ECO:0000313" key="4">
    <source>
        <dbReference type="EMBL" id="JAC09081.1"/>
    </source>
</evidence>
<dbReference type="InterPro" id="IPR043504">
    <property type="entry name" value="Peptidase_S1_PA_chymotrypsin"/>
</dbReference>
<reference evidence="4" key="1">
    <citation type="journal article" date="2014" name="PLoS Negl. Trop. Dis.">
        <title>Identification and characterization of seminal fluid proteins in the Asian tiger mosquito, Aedes albopictus.</title>
        <authorList>
            <person name="Boes K.E."/>
            <person name="Ribeiro J.M."/>
            <person name="Wong A."/>
            <person name="Harrington L.C."/>
            <person name="Wolfner M.F."/>
            <person name="Sirot L.K."/>
        </authorList>
    </citation>
    <scope>NUCLEOTIDE SEQUENCE</scope>
    <source>
        <tissue evidence="4">Reproductive organs</tissue>
    </source>
</reference>
<proteinExistence type="evidence at transcript level"/>
<dbReference type="FunFam" id="2.40.10.10:FF:000068">
    <property type="entry name" value="transmembrane protease serine 2"/>
    <property type="match status" value="1"/>
</dbReference>
<keyword evidence="1" id="KW-1015">Disulfide bond</keyword>
<sequence length="202" mass="22652">MEKELALDYICEAWDREAGVCVHIDHCNHRSLVDEIKFCTNETAPIVCCPVNSFIATAHLPLLTECETNYQRFRKKHVDFASPEGQRIEEAADHPHSVMIGWKVNRTAATSWNCMGTLINRNTVLTTAGCTNTVKRRSPDVISIGETDVSKIDDGEAQIIRVMETIRYPSYNPKTHDYDIAILKLESDVAVNENAIPACFVA</sequence>
<dbReference type="Gene3D" id="2.40.10.10">
    <property type="entry name" value="Trypsin-like serine proteases"/>
    <property type="match status" value="1"/>
</dbReference>